<keyword evidence="1" id="KW-0812">Transmembrane</keyword>
<sequence length="257" mass="27052">MSRGAEEGSAPAEGPAPAAGRSGLAAALGPDFSVSQALGGPRGVVEVALPSVVFVVVISVVQDLRAAIWAALGTSALFVLVRLVGRSSPGQAVSGLLGVALCALIASRTGEARDFFVWGLLVNVVYAAVYALSTVRTPAFSLRLGRGRRVRVPRGPWPVLGLALGLLTDERLAWKDDPRRLRVYVQATWIWVALFVLRLLVQGPLYLADEVAALGTARVVMGFPLFGVAAYLTWLLVRRVPLATRPAEAPARGPAEG</sequence>
<dbReference type="Pfam" id="PF11361">
    <property type="entry name" value="DUF3159"/>
    <property type="match status" value="2"/>
</dbReference>
<dbReference type="Proteomes" id="UP000555552">
    <property type="component" value="Unassembled WGS sequence"/>
</dbReference>
<proteinExistence type="predicted"/>
<dbReference type="EMBL" id="JABEMA010000166">
    <property type="protein sequence ID" value="NNH23595.1"/>
    <property type="molecule type" value="Genomic_DNA"/>
</dbReference>
<reference evidence="2 3" key="1">
    <citation type="submission" date="2020-05" db="EMBL/GenBank/DDBJ databases">
        <title>MicrobeNet Type strains.</title>
        <authorList>
            <person name="Nicholson A.C."/>
        </authorList>
    </citation>
    <scope>NUCLEOTIDE SEQUENCE [LARGE SCALE GENOMIC DNA]</scope>
    <source>
        <strain evidence="2 3">JCM 14547</strain>
    </source>
</reference>
<accession>A0A849BQ38</accession>
<organism evidence="2 3">
    <name type="scientific">Pseudokineococcus marinus</name>
    <dbReference type="NCBI Taxonomy" id="351215"/>
    <lineage>
        <taxon>Bacteria</taxon>
        <taxon>Bacillati</taxon>
        <taxon>Actinomycetota</taxon>
        <taxon>Actinomycetes</taxon>
        <taxon>Kineosporiales</taxon>
        <taxon>Kineosporiaceae</taxon>
        <taxon>Pseudokineococcus</taxon>
    </lineage>
</organism>
<feature type="transmembrane region" description="Helical" evidence="1">
    <location>
        <begin position="115"/>
        <end position="133"/>
    </location>
</feature>
<feature type="transmembrane region" description="Helical" evidence="1">
    <location>
        <begin position="67"/>
        <end position="85"/>
    </location>
</feature>
<keyword evidence="3" id="KW-1185">Reference proteome</keyword>
<feature type="transmembrane region" description="Helical" evidence="1">
    <location>
        <begin position="181"/>
        <end position="201"/>
    </location>
</feature>
<feature type="transmembrane region" description="Helical" evidence="1">
    <location>
        <begin position="43"/>
        <end position="61"/>
    </location>
</feature>
<dbReference type="AlphaFoldDB" id="A0A849BQ38"/>
<comment type="caution">
    <text evidence="2">The sequence shown here is derived from an EMBL/GenBank/DDBJ whole genome shotgun (WGS) entry which is preliminary data.</text>
</comment>
<dbReference type="InterPro" id="IPR016566">
    <property type="entry name" value="UCP010219"/>
</dbReference>
<gene>
    <name evidence="2" type="ORF">HLB09_10950</name>
</gene>
<keyword evidence="1" id="KW-1133">Transmembrane helix</keyword>
<evidence type="ECO:0000256" key="1">
    <source>
        <dbReference type="SAM" id="Phobius"/>
    </source>
</evidence>
<protein>
    <submittedName>
        <fullName evidence="2">DUF3159 domain-containing protein</fullName>
    </submittedName>
</protein>
<name>A0A849BQ38_9ACTN</name>
<evidence type="ECO:0000313" key="3">
    <source>
        <dbReference type="Proteomes" id="UP000555552"/>
    </source>
</evidence>
<dbReference type="PIRSF" id="PIRSF010219">
    <property type="entry name" value="UCP010219"/>
    <property type="match status" value="1"/>
</dbReference>
<evidence type="ECO:0000313" key="2">
    <source>
        <dbReference type="EMBL" id="NNH23595.1"/>
    </source>
</evidence>
<feature type="transmembrane region" description="Helical" evidence="1">
    <location>
        <begin position="213"/>
        <end position="237"/>
    </location>
</feature>
<dbReference type="RefSeq" id="WP_171203401.1">
    <property type="nucleotide sequence ID" value="NZ_BAAANP010000027.1"/>
</dbReference>
<feature type="transmembrane region" description="Helical" evidence="1">
    <location>
        <begin position="92"/>
        <end position="109"/>
    </location>
</feature>
<keyword evidence="1" id="KW-0472">Membrane</keyword>